<evidence type="ECO:0000256" key="1">
    <source>
        <dbReference type="ARBA" id="ARBA00001913"/>
    </source>
</evidence>
<dbReference type="GO" id="GO:0005783">
    <property type="term" value="C:endoplasmic reticulum"/>
    <property type="evidence" value="ECO:0007669"/>
    <property type="project" value="TreeGrafter"/>
</dbReference>
<dbReference type="PANTHER" id="PTHR11742">
    <property type="entry name" value="MANNOSYL-OLIGOSACCHARIDE ALPHA-1,2-MANNOSIDASE-RELATED"/>
    <property type="match status" value="1"/>
</dbReference>
<dbReference type="AlphaFoldDB" id="A0A6A6CK48"/>
<comment type="cofactor">
    <cofactor evidence="1">
        <name>Ca(2+)</name>
        <dbReference type="ChEBI" id="CHEBI:29108"/>
    </cofactor>
</comment>
<dbReference type="GO" id="GO:0005975">
    <property type="term" value="P:carbohydrate metabolic process"/>
    <property type="evidence" value="ECO:0007669"/>
    <property type="project" value="InterPro"/>
</dbReference>
<dbReference type="PRINTS" id="PR00747">
    <property type="entry name" value="GLYHDRLASE47"/>
</dbReference>
<sequence>MSSAVSRQPFADVDWATRKERYPVQEHISIPDPTRKSLPRIQHQFKPESESKSSDRQQRQKEVRLVIERSWRSYKKHGFPQDELKSISGTAQDTHGNWSLTLVESLDTLWIAGLKDEFEEAVELVSAIDFNVTTSQEGINVYDVTSKILGSLISTYELTRDQRLKDKALELATILYAAFDTPNRMPNLHWDMNATKRGVKQTAPSDATIGELGGLAVEFTRLAIITKDSKWYDAVARITNTLAEVQDSTVHPGLFPNEINPQEKLLHSPGDIDLGAQSQAFYDSLPKMYALLNGSDQYKVLAKTTSDAIIENLLFRPMIPPGYSTIDTLLPGTLINNTLHPQVHHTACAIAGTLAYTARLLRNETYLITAIRLLNGCLWASQTTPLGIMPETFTVVPCPTPSKPCPWDESLYTSALLTQHNEAPTTDPKILTWKHRLPQGLTSIPSRHYTLHPSLIASLFTLYRITGDQELQEHAWTLWRAVYGRSKTKFAHAVIEDVTQPGAPKEDVMPSAWMGASLKFWFLMFSEECVGSLDEWVVSGGGHLMGLGRGDLD</sequence>
<feature type="disulfide bond" evidence="6">
    <location>
        <begin position="348"/>
        <end position="377"/>
    </location>
</feature>
<comment type="pathway">
    <text evidence="2">Protein modification; protein glycosylation.</text>
</comment>
<dbReference type="GO" id="GO:0036503">
    <property type="term" value="P:ERAD pathway"/>
    <property type="evidence" value="ECO:0007669"/>
    <property type="project" value="UniProtKB-ARBA"/>
</dbReference>
<dbReference type="RefSeq" id="XP_033667419.1">
    <property type="nucleotide sequence ID" value="XM_033816988.1"/>
</dbReference>
<comment type="similarity">
    <text evidence="3 7">Belongs to the glycosyl hydrolase 47 family.</text>
</comment>
<dbReference type="EMBL" id="ML993596">
    <property type="protein sequence ID" value="KAF2166530.1"/>
    <property type="molecule type" value="Genomic_DNA"/>
</dbReference>
<evidence type="ECO:0000256" key="5">
    <source>
        <dbReference type="ARBA" id="ARBA00023157"/>
    </source>
</evidence>
<evidence type="ECO:0000256" key="7">
    <source>
        <dbReference type="RuleBase" id="RU361193"/>
    </source>
</evidence>
<dbReference type="Pfam" id="PF01532">
    <property type="entry name" value="Glyco_hydro_47"/>
    <property type="match status" value="1"/>
</dbReference>
<keyword evidence="7" id="KW-0326">Glycosidase</keyword>
<gene>
    <name evidence="9" type="ORF">M409DRAFT_66561</name>
</gene>
<dbReference type="UniPathway" id="UPA00378"/>
<keyword evidence="10" id="KW-1185">Reference proteome</keyword>
<evidence type="ECO:0000256" key="3">
    <source>
        <dbReference type="ARBA" id="ARBA00007658"/>
    </source>
</evidence>
<dbReference type="Proteomes" id="UP000799537">
    <property type="component" value="Unassembled WGS sequence"/>
</dbReference>
<evidence type="ECO:0000256" key="4">
    <source>
        <dbReference type="ARBA" id="ARBA00022801"/>
    </source>
</evidence>
<dbReference type="InterPro" id="IPR050749">
    <property type="entry name" value="Glycosyl_Hydrolase_47"/>
</dbReference>
<evidence type="ECO:0000256" key="8">
    <source>
        <dbReference type="SAM" id="MobiDB-lite"/>
    </source>
</evidence>
<feature type="region of interest" description="Disordered" evidence="8">
    <location>
        <begin position="22"/>
        <end position="59"/>
    </location>
</feature>
<dbReference type="PANTHER" id="PTHR11742:SF29">
    <property type="entry name" value="ALPHA-1,2-MANNOSIDASE"/>
    <property type="match status" value="1"/>
</dbReference>
<dbReference type="OrthoDB" id="8118055at2759"/>
<dbReference type="Gene3D" id="1.50.10.10">
    <property type="match status" value="1"/>
</dbReference>
<dbReference type="GeneID" id="54570260"/>
<proteinExistence type="inferred from homology"/>
<dbReference type="InterPro" id="IPR001382">
    <property type="entry name" value="Glyco_hydro_47"/>
</dbReference>
<name>A0A6A6CK48_ZASCE</name>
<evidence type="ECO:0000256" key="2">
    <source>
        <dbReference type="ARBA" id="ARBA00004922"/>
    </source>
</evidence>
<dbReference type="InterPro" id="IPR012341">
    <property type="entry name" value="6hp_glycosidase-like_sf"/>
</dbReference>
<organism evidence="9 10">
    <name type="scientific">Zasmidium cellare ATCC 36951</name>
    <dbReference type="NCBI Taxonomy" id="1080233"/>
    <lineage>
        <taxon>Eukaryota</taxon>
        <taxon>Fungi</taxon>
        <taxon>Dikarya</taxon>
        <taxon>Ascomycota</taxon>
        <taxon>Pezizomycotina</taxon>
        <taxon>Dothideomycetes</taxon>
        <taxon>Dothideomycetidae</taxon>
        <taxon>Mycosphaerellales</taxon>
        <taxon>Mycosphaerellaceae</taxon>
        <taxon>Zasmidium</taxon>
    </lineage>
</organism>
<dbReference type="GO" id="GO:0016020">
    <property type="term" value="C:membrane"/>
    <property type="evidence" value="ECO:0007669"/>
    <property type="project" value="InterPro"/>
</dbReference>
<dbReference type="InterPro" id="IPR036026">
    <property type="entry name" value="Seven-hairpin_glycosidases"/>
</dbReference>
<evidence type="ECO:0000313" key="10">
    <source>
        <dbReference type="Proteomes" id="UP000799537"/>
    </source>
</evidence>
<evidence type="ECO:0000313" key="9">
    <source>
        <dbReference type="EMBL" id="KAF2166530.1"/>
    </source>
</evidence>
<dbReference type="EC" id="3.2.1.-" evidence="7"/>
<reference evidence="9" key="1">
    <citation type="journal article" date="2020" name="Stud. Mycol.">
        <title>101 Dothideomycetes genomes: a test case for predicting lifestyles and emergence of pathogens.</title>
        <authorList>
            <person name="Haridas S."/>
            <person name="Albert R."/>
            <person name="Binder M."/>
            <person name="Bloem J."/>
            <person name="Labutti K."/>
            <person name="Salamov A."/>
            <person name="Andreopoulos B."/>
            <person name="Baker S."/>
            <person name="Barry K."/>
            <person name="Bills G."/>
            <person name="Bluhm B."/>
            <person name="Cannon C."/>
            <person name="Castanera R."/>
            <person name="Culley D."/>
            <person name="Daum C."/>
            <person name="Ezra D."/>
            <person name="Gonzalez J."/>
            <person name="Henrissat B."/>
            <person name="Kuo A."/>
            <person name="Liang C."/>
            <person name="Lipzen A."/>
            <person name="Lutzoni F."/>
            <person name="Magnuson J."/>
            <person name="Mondo S."/>
            <person name="Nolan M."/>
            <person name="Ohm R."/>
            <person name="Pangilinan J."/>
            <person name="Park H.-J."/>
            <person name="Ramirez L."/>
            <person name="Alfaro M."/>
            <person name="Sun H."/>
            <person name="Tritt A."/>
            <person name="Yoshinaga Y."/>
            <person name="Zwiers L.-H."/>
            <person name="Turgeon B."/>
            <person name="Goodwin S."/>
            <person name="Spatafora J."/>
            <person name="Crous P."/>
            <person name="Grigoriev I."/>
        </authorList>
    </citation>
    <scope>NUCLEOTIDE SEQUENCE</scope>
    <source>
        <strain evidence="9">ATCC 36951</strain>
    </source>
</reference>
<feature type="compositionally biased region" description="Basic and acidic residues" evidence="8">
    <location>
        <begin position="45"/>
        <end position="59"/>
    </location>
</feature>
<dbReference type="SUPFAM" id="SSF48225">
    <property type="entry name" value="Seven-hairpin glycosidases"/>
    <property type="match status" value="1"/>
</dbReference>
<keyword evidence="5 6" id="KW-1015">Disulfide bond</keyword>
<protein>
    <recommendedName>
        <fullName evidence="7">alpha-1,2-Mannosidase</fullName>
        <ecNumber evidence="7">3.2.1.-</ecNumber>
    </recommendedName>
</protein>
<accession>A0A6A6CK48</accession>
<dbReference type="GO" id="GO:0004571">
    <property type="term" value="F:mannosyl-oligosaccharide 1,2-alpha-mannosidase activity"/>
    <property type="evidence" value="ECO:0007669"/>
    <property type="project" value="InterPro"/>
</dbReference>
<evidence type="ECO:0000256" key="6">
    <source>
        <dbReference type="PIRSR" id="PIRSR601382-3"/>
    </source>
</evidence>
<dbReference type="GO" id="GO:0005509">
    <property type="term" value="F:calcium ion binding"/>
    <property type="evidence" value="ECO:0007669"/>
    <property type="project" value="InterPro"/>
</dbReference>
<keyword evidence="4 7" id="KW-0378">Hydrolase</keyword>